<proteinExistence type="predicted"/>
<comment type="caution">
    <text evidence="1">The sequence shown here is derived from an EMBL/GenBank/DDBJ whole genome shotgun (WGS) entry which is preliminary data.</text>
</comment>
<sequence>MIFAHALMVSMADTNPAMAPRFLDAQHVLLEARSKLQFASYNLHIWPARLPYSKLRELLRNLDGCTVFQIEQQQTSCIGADYIVSTYASDSRVLWSEAYIEEQVREETASSLTPVSVYQATDHSIHTWVTRDSIRSIYRQALDDAQASNWQIVLHDIYAGSFVLAKENKTESVSIAGWQQDDGRVFITRLSKMIDR</sequence>
<gene>
    <name evidence="1" type="ORF">CWE13_03310</name>
</gene>
<reference evidence="2" key="1">
    <citation type="journal article" date="2018" name="Front. Microbiol.">
        <title>Genome-Based Analysis Reveals the Taxonomy and Diversity of the Family Idiomarinaceae.</title>
        <authorList>
            <person name="Liu Y."/>
            <person name="Lai Q."/>
            <person name="Shao Z."/>
        </authorList>
    </citation>
    <scope>NUCLEOTIDE SEQUENCE [LARGE SCALE GENOMIC DNA]</scope>
    <source>
        <strain evidence="2">AIS</strain>
    </source>
</reference>
<accession>A0A432WY86</accession>
<dbReference type="Proteomes" id="UP000286934">
    <property type="component" value="Unassembled WGS sequence"/>
</dbReference>
<protein>
    <submittedName>
        <fullName evidence="1">Uncharacterized protein</fullName>
    </submittedName>
</protein>
<dbReference type="EMBL" id="PIPP01000001">
    <property type="protein sequence ID" value="RUO38687.1"/>
    <property type="molecule type" value="Genomic_DNA"/>
</dbReference>
<organism evidence="1 2">
    <name type="scientific">Aliidiomarina shirensis</name>
    <dbReference type="NCBI Taxonomy" id="1048642"/>
    <lineage>
        <taxon>Bacteria</taxon>
        <taxon>Pseudomonadati</taxon>
        <taxon>Pseudomonadota</taxon>
        <taxon>Gammaproteobacteria</taxon>
        <taxon>Alteromonadales</taxon>
        <taxon>Idiomarinaceae</taxon>
        <taxon>Aliidiomarina</taxon>
    </lineage>
</organism>
<name>A0A432WY86_9GAMM</name>
<dbReference type="AlphaFoldDB" id="A0A432WY86"/>
<keyword evidence="2" id="KW-1185">Reference proteome</keyword>
<evidence type="ECO:0000313" key="1">
    <source>
        <dbReference type="EMBL" id="RUO38687.1"/>
    </source>
</evidence>
<evidence type="ECO:0000313" key="2">
    <source>
        <dbReference type="Proteomes" id="UP000286934"/>
    </source>
</evidence>